<proteinExistence type="inferred from homology"/>
<gene>
    <name evidence="8" type="ORF">SSIM_09335</name>
</gene>
<comment type="subcellular location">
    <subcellularLocation>
        <location evidence="1">Cell membrane</location>
        <topology evidence="1">Multi-pass membrane protein</topology>
    </subcellularLocation>
</comment>
<evidence type="ECO:0000256" key="2">
    <source>
        <dbReference type="ARBA" id="ARBA00006544"/>
    </source>
</evidence>
<name>A0ABN0PB87_STASI</name>
<dbReference type="InterPro" id="IPR052984">
    <property type="entry name" value="UPF0421"/>
</dbReference>
<evidence type="ECO:0000313" key="8">
    <source>
        <dbReference type="EMBL" id="ERS92908.1"/>
    </source>
</evidence>
<dbReference type="EMBL" id="AXDY01000008">
    <property type="protein sequence ID" value="ERS92908.1"/>
    <property type="molecule type" value="Genomic_DNA"/>
</dbReference>
<dbReference type="PANTHER" id="PTHR40064">
    <property type="entry name" value="MEMBRANE PROTEIN-RELATED"/>
    <property type="match status" value="1"/>
</dbReference>
<protein>
    <recommendedName>
        <fullName evidence="10">Aromatic acid exporter family protein</fullName>
    </recommendedName>
</protein>
<keyword evidence="4 7" id="KW-0812">Transmembrane</keyword>
<keyword evidence="5 7" id="KW-1133">Transmembrane helix</keyword>
<evidence type="ECO:0000256" key="7">
    <source>
        <dbReference type="SAM" id="Phobius"/>
    </source>
</evidence>
<evidence type="ECO:0000313" key="9">
    <source>
        <dbReference type="Proteomes" id="UP000017131"/>
    </source>
</evidence>
<sequence>MTQDKWYRKIIGARTIKTGLATFLTAFFCMALNLNPIYATLSAIVTIEPTAKASLKKGYKRLPATVIGALLAVLFTYIFSDKSALAYAMSATCTIFICAKLKLHDGITVATLTAMAMIPGIGDHYLFNFFSRLLTAVIGLVTAGLVNLIVLPPKYYHQVAENAQKVETDMYHLYSLRLKELVNEKINSTKTNQKLEKLLSAIL</sequence>
<feature type="transmembrane region" description="Helical" evidence="7">
    <location>
        <begin position="62"/>
        <end position="79"/>
    </location>
</feature>
<feature type="transmembrane region" description="Helical" evidence="7">
    <location>
        <begin position="20"/>
        <end position="41"/>
    </location>
</feature>
<dbReference type="InterPro" id="IPR010343">
    <property type="entry name" value="ArAE_1"/>
</dbReference>
<dbReference type="PANTHER" id="PTHR40064:SF1">
    <property type="entry name" value="MEMBRANE PROTEIN"/>
    <property type="match status" value="1"/>
</dbReference>
<keyword evidence="6 7" id="KW-0472">Membrane</keyword>
<evidence type="ECO:0000256" key="5">
    <source>
        <dbReference type="ARBA" id="ARBA00022989"/>
    </source>
</evidence>
<comment type="similarity">
    <text evidence="2">Belongs to the UPF0421 family.</text>
</comment>
<evidence type="ECO:0008006" key="10">
    <source>
        <dbReference type="Google" id="ProtNLM"/>
    </source>
</evidence>
<keyword evidence="9" id="KW-1185">Reference proteome</keyword>
<organism evidence="8 9">
    <name type="scientific">Staphylococcus simulans UMC-CNS-990</name>
    <dbReference type="NCBI Taxonomy" id="1405498"/>
    <lineage>
        <taxon>Bacteria</taxon>
        <taxon>Bacillati</taxon>
        <taxon>Bacillota</taxon>
        <taxon>Bacilli</taxon>
        <taxon>Bacillales</taxon>
        <taxon>Staphylococcaceae</taxon>
        <taxon>Staphylococcus</taxon>
    </lineage>
</organism>
<comment type="caution">
    <text evidence="8">The sequence shown here is derived from an EMBL/GenBank/DDBJ whole genome shotgun (WGS) entry which is preliminary data.</text>
</comment>
<keyword evidence="3" id="KW-1003">Cell membrane</keyword>
<evidence type="ECO:0000256" key="4">
    <source>
        <dbReference type="ARBA" id="ARBA00022692"/>
    </source>
</evidence>
<reference evidence="8 9" key="1">
    <citation type="journal article" date="2013" name="Genome Announc.">
        <title>Draft Genome Sequence of Staphylococcus simulans UMC-CNS-990, Isolated from a Case of Chronic Bovine Mastitis.</title>
        <authorList>
            <person name="Calcutt M.J."/>
            <person name="Foecking M.F."/>
            <person name="Hsieh H.Y."/>
            <person name="Perry J."/>
            <person name="Stewart G.C."/>
            <person name="Middleton J.R."/>
        </authorList>
    </citation>
    <scope>NUCLEOTIDE SEQUENCE [LARGE SCALE GENOMIC DNA]</scope>
    <source>
        <strain evidence="8 9">UMC-CNS-990</strain>
    </source>
</reference>
<accession>A0ABN0PB87</accession>
<dbReference type="Proteomes" id="UP000017131">
    <property type="component" value="Unassembled WGS sequence"/>
</dbReference>
<evidence type="ECO:0000256" key="1">
    <source>
        <dbReference type="ARBA" id="ARBA00004651"/>
    </source>
</evidence>
<evidence type="ECO:0000256" key="3">
    <source>
        <dbReference type="ARBA" id="ARBA00022475"/>
    </source>
</evidence>
<evidence type="ECO:0000256" key="6">
    <source>
        <dbReference type="ARBA" id="ARBA00023136"/>
    </source>
</evidence>
<feature type="transmembrane region" description="Helical" evidence="7">
    <location>
        <begin position="133"/>
        <end position="151"/>
    </location>
</feature>
<dbReference type="Pfam" id="PF06081">
    <property type="entry name" value="ArAE_1"/>
    <property type="match status" value="1"/>
</dbReference>